<evidence type="ECO:0000256" key="1">
    <source>
        <dbReference type="ARBA" id="ARBA00004123"/>
    </source>
</evidence>
<dbReference type="GO" id="GO:0009653">
    <property type="term" value="P:anatomical structure morphogenesis"/>
    <property type="evidence" value="ECO:0007669"/>
    <property type="project" value="TreeGrafter"/>
</dbReference>
<dbReference type="InterPro" id="IPR001356">
    <property type="entry name" value="HD"/>
</dbReference>
<keyword evidence="13" id="KW-1185">Reference proteome</keyword>
<dbReference type="SUPFAM" id="SSF46689">
    <property type="entry name" value="Homeodomain-like"/>
    <property type="match status" value="1"/>
</dbReference>
<dbReference type="InterPro" id="IPR017970">
    <property type="entry name" value="Homeobox_CS"/>
</dbReference>
<dbReference type="PROSITE" id="PS00027">
    <property type="entry name" value="HOMEOBOX_1"/>
    <property type="match status" value="1"/>
</dbReference>
<dbReference type="InterPro" id="IPR003654">
    <property type="entry name" value="OAR_dom"/>
</dbReference>
<dbReference type="EMBL" id="CAKXAJ010026368">
    <property type="protein sequence ID" value="CAH2267556.1"/>
    <property type="molecule type" value="Genomic_DNA"/>
</dbReference>
<feature type="domain" description="Homeobox" evidence="10">
    <location>
        <begin position="84"/>
        <end position="144"/>
    </location>
</feature>
<protein>
    <submittedName>
        <fullName evidence="12">Jg11845 protein</fullName>
    </submittedName>
</protein>
<dbReference type="OrthoDB" id="6159439at2759"/>
<proteinExistence type="inferred from homology"/>
<reference evidence="12" key="1">
    <citation type="submission" date="2022-03" db="EMBL/GenBank/DDBJ databases">
        <authorList>
            <person name="Lindestad O."/>
        </authorList>
    </citation>
    <scope>NUCLEOTIDE SEQUENCE</scope>
</reference>
<evidence type="ECO:0000256" key="5">
    <source>
        <dbReference type="ARBA" id="ARBA00023155"/>
    </source>
</evidence>
<evidence type="ECO:0000259" key="11">
    <source>
        <dbReference type="PROSITE" id="PS50803"/>
    </source>
</evidence>
<comment type="subcellular location">
    <subcellularLocation>
        <location evidence="1 7 8">Nucleus</location>
    </subcellularLocation>
</comment>
<dbReference type="FunFam" id="1.10.10.60:FF:000031">
    <property type="entry name" value="Homeobox protein"/>
    <property type="match status" value="1"/>
</dbReference>
<dbReference type="PANTHER" id="PTHR45882:SF3">
    <property type="entry name" value="PITUITARY HOMEOBOX HOMOLOG PTX1"/>
    <property type="match status" value="1"/>
</dbReference>
<dbReference type="CDD" id="cd00086">
    <property type="entry name" value="homeodomain"/>
    <property type="match status" value="1"/>
</dbReference>
<dbReference type="InterPro" id="IPR009057">
    <property type="entry name" value="Homeodomain-like_sf"/>
</dbReference>
<feature type="DNA-binding region" description="Homeobox" evidence="7">
    <location>
        <begin position="86"/>
        <end position="145"/>
    </location>
</feature>
<feature type="compositionally biased region" description="Basic residues" evidence="9">
    <location>
        <begin position="81"/>
        <end position="91"/>
    </location>
</feature>
<keyword evidence="4 7" id="KW-0238">DNA-binding</keyword>
<organism evidence="12 13">
    <name type="scientific">Pararge aegeria aegeria</name>
    <dbReference type="NCBI Taxonomy" id="348720"/>
    <lineage>
        <taxon>Eukaryota</taxon>
        <taxon>Metazoa</taxon>
        <taxon>Ecdysozoa</taxon>
        <taxon>Arthropoda</taxon>
        <taxon>Hexapoda</taxon>
        <taxon>Insecta</taxon>
        <taxon>Pterygota</taxon>
        <taxon>Neoptera</taxon>
        <taxon>Endopterygota</taxon>
        <taxon>Lepidoptera</taxon>
        <taxon>Glossata</taxon>
        <taxon>Ditrysia</taxon>
        <taxon>Papilionoidea</taxon>
        <taxon>Nymphalidae</taxon>
        <taxon>Satyrinae</taxon>
        <taxon>Satyrini</taxon>
        <taxon>Parargina</taxon>
        <taxon>Pararge</taxon>
    </lineage>
</organism>
<dbReference type="Proteomes" id="UP000838756">
    <property type="component" value="Unassembled WGS sequence"/>
</dbReference>
<dbReference type="PANTHER" id="PTHR45882">
    <property type="entry name" value="PITUITARY HOMEOBOX HOMOLOG PTX1"/>
    <property type="match status" value="1"/>
</dbReference>
<evidence type="ECO:0000313" key="12">
    <source>
        <dbReference type="EMBL" id="CAH2267556.1"/>
    </source>
</evidence>
<dbReference type="GO" id="GO:0000981">
    <property type="term" value="F:DNA-binding transcription factor activity, RNA polymerase II-specific"/>
    <property type="evidence" value="ECO:0007669"/>
    <property type="project" value="InterPro"/>
</dbReference>
<dbReference type="Pfam" id="PF00046">
    <property type="entry name" value="Homeodomain"/>
    <property type="match status" value="1"/>
</dbReference>
<dbReference type="Pfam" id="PF03826">
    <property type="entry name" value="OAR"/>
    <property type="match status" value="1"/>
</dbReference>
<evidence type="ECO:0000256" key="2">
    <source>
        <dbReference type="ARBA" id="ARBA00006503"/>
    </source>
</evidence>
<dbReference type="PROSITE" id="PS50803">
    <property type="entry name" value="OAR"/>
    <property type="match status" value="1"/>
</dbReference>
<accession>A0A8S4SHA7</accession>
<dbReference type="GO" id="GO:0000978">
    <property type="term" value="F:RNA polymerase II cis-regulatory region sequence-specific DNA binding"/>
    <property type="evidence" value="ECO:0007669"/>
    <property type="project" value="TreeGrafter"/>
</dbReference>
<keyword evidence="6 7" id="KW-0539">Nucleus</keyword>
<gene>
    <name evidence="12" type="primary">jg11845</name>
    <name evidence="12" type="ORF">PAEG_LOCUS26072</name>
</gene>
<keyword evidence="3" id="KW-0217">Developmental protein</keyword>
<dbReference type="GO" id="GO:0005634">
    <property type="term" value="C:nucleus"/>
    <property type="evidence" value="ECO:0007669"/>
    <property type="project" value="UniProtKB-SubCell"/>
</dbReference>
<dbReference type="SMART" id="SM00389">
    <property type="entry name" value="HOX"/>
    <property type="match status" value="1"/>
</dbReference>
<evidence type="ECO:0000256" key="6">
    <source>
        <dbReference type="ARBA" id="ARBA00023242"/>
    </source>
</evidence>
<evidence type="ECO:0000256" key="3">
    <source>
        <dbReference type="ARBA" id="ARBA00022473"/>
    </source>
</evidence>
<evidence type="ECO:0000256" key="9">
    <source>
        <dbReference type="SAM" id="MobiDB-lite"/>
    </source>
</evidence>
<sequence>MFRFACIWAETGDFRDSGHSSLASGGSGIEQTSLYGQPRQRRDRKHTDDSRPLTSEPTIKTESTTPGVGPDEPSLDDKGDKKNKRQRRQRTHFTSQQLQELEATFARNRYPDMSTREEIAMWTNLTEARVRVWFKNRRAKWRKRERNAMNAAAAAAADFKNGFSTQFNGLMQPFPDTDALYSSYPYNNWAAKVPSPLGTKSFPWPVNPLGPVVPASHHQGSVNCFNTATSMGAVGGGGMSGVGGGSVGGGVAPCPYTTPANPYSVYRTEPYPAMSSSIASLRLKAKQHSSFNSGYGAMSPVSHERRGAGGAQTEFPGARIQAL</sequence>
<feature type="region of interest" description="Disordered" evidence="9">
    <location>
        <begin position="294"/>
        <end position="323"/>
    </location>
</feature>
<dbReference type="AlphaFoldDB" id="A0A8S4SHA7"/>
<feature type="domain" description="OAR" evidence="11">
    <location>
        <begin position="276"/>
        <end position="289"/>
    </location>
</feature>
<evidence type="ECO:0000256" key="8">
    <source>
        <dbReference type="RuleBase" id="RU000682"/>
    </source>
</evidence>
<dbReference type="Gene3D" id="1.10.10.60">
    <property type="entry name" value="Homeodomain-like"/>
    <property type="match status" value="1"/>
</dbReference>
<name>A0A8S4SHA7_9NEOP</name>
<evidence type="ECO:0000256" key="4">
    <source>
        <dbReference type="ARBA" id="ARBA00023125"/>
    </source>
</evidence>
<comment type="caution">
    <text evidence="12">The sequence shown here is derived from an EMBL/GenBank/DDBJ whole genome shotgun (WGS) entry which is preliminary data.</text>
</comment>
<feature type="compositionally biased region" description="Polar residues" evidence="9">
    <location>
        <begin position="52"/>
        <end position="66"/>
    </location>
</feature>
<evidence type="ECO:0000259" key="10">
    <source>
        <dbReference type="PROSITE" id="PS50071"/>
    </source>
</evidence>
<feature type="region of interest" description="Disordered" evidence="9">
    <location>
        <begin position="15"/>
        <end position="95"/>
    </location>
</feature>
<evidence type="ECO:0000313" key="13">
    <source>
        <dbReference type="Proteomes" id="UP000838756"/>
    </source>
</evidence>
<evidence type="ECO:0000256" key="7">
    <source>
        <dbReference type="PROSITE-ProRule" id="PRU00108"/>
    </source>
</evidence>
<keyword evidence="5 7" id="KW-0371">Homeobox</keyword>
<comment type="similarity">
    <text evidence="2">Belongs to the paired homeobox family. Bicoid subfamily.</text>
</comment>
<dbReference type="PROSITE" id="PS50071">
    <property type="entry name" value="HOMEOBOX_2"/>
    <property type="match status" value="1"/>
</dbReference>